<keyword evidence="2" id="KW-1185">Reference proteome</keyword>
<dbReference type="AlphaFoldDB" id="A0A939GGE1"/>
<comment type="caution">
    <text evidence="1">The sequence shown here is derived from an EMBL/GenBank/DDBJ whole genome shotgun (WGS) entry which is preliminary data.</text>
</comment>
<name>A0A939GGE1_9BACT</name>
<dbReference type="EMBL" id="JAFMYV010000007">
    <property type="protein sequence ID" value="MBO0937861.1"/>
    <property type="molecule type" value="Genomic_DNA"/>
</dbReference>
<sequence>MATANTPAPQSFTLSLGSIHVSDAAPYLRALLYGRKESIRQLARSKSREDYNALEVVENRIDGLSWDVEKRLLDLRTMSPRTDITPTFDEAILERLIDERNDNDIRIWKADPSDDYAVWLAKDDAINSELETLLLAAITELQHYQ</sequence>
<gene>
    <name evidence="1" type="ORF">J2I47_14985</name>
</gene>
<evidence type="ECO:0000313" key="1">
    <source>
        <dbReference type="EMBL" id="MBO0937861.1"/>
    </source>
</evidence>
<dbReference type="Proteomes" id="UP000664034">
    <property type="component" value="Unassembled WGS sequence"/>
</dbReference>
<evidence type="ECO:0000313" key="2">
    <source>
        <dbReference type="Proteomes" id="UP000664034"/>
    </source>
</evidence>
<protein>
    <submittedName>
        <fullName evidence="1">Uncharacterized protein</fullName>
    </submittedName>
</protein>
<accession>A0A939GGE1</accession>
<reference evidence="1" key="1">
    <citation type="submission" date="2021-03" db="EMBL/GenBank/DDBJ databases">
        <title>Fibrella sp. HMF5335 genome sequencing and assembly.</title>
        <authorList>
            <person name="Kang H."/>
            <person name="Kim H."/>
            <person name="Bae S."/>
            <person name="Joh K."/>
        </authorList>
    </citation>
    <scope>NUCLEOTIDE SEQUENCE</scope>
    <source>
        <strain evidence="1">HMF5335</strain>
    </source>
</reference>
<dbReference type="RefSeq" id="WP_207365402.1">
    <property type="nucleotide sequence ID" value="NZ_JAFMYV010000007.1"/>
</dbReference>
<organism evidence="1 2">
    <name type="scientific">Fibrella rubiginis</name>
    <dbReference type="NCBI Taxonomy" id="2817060"/>
    <lineage>
        <taxon>Bacteria</taxon>
        <taxon>Pseudomonadati</taxon>
        <taxon>Bacteroidota</taxon>
        <taxon>Cytophagia</taxon>
        <taxon>Cytophagales</taxon>
        <taxon>Spirosomataceae</taxon>
        <taxon>Fibrella</taxon>
    </lineage>
</organism>
<proteinExistence type="predicted"/>